<dbReference type="PANTHER" id="PTHR34983">
    <property type="entry name" value="ARABINOGALACTAN ENDO-BETA-1,4-GALACTANASE A"/>
    <property type="match status" value="1"/>
</dbReference>
<dbReference type="InterPro" id="IPR017853">
    <property type="entry name" value="GH"/>
</dbReference>
<protein>
    <recommendedName>
        <fullName evidence="3 6">Arabinogalactan endo-beta-1,4-galactanase</fullName>
        <ecNumber evidence="3 6">3.2.1.89</ecNumber>
    </recommendedName>
</protein>
<dbReference type="InterPro" id="IPR005084">
    <property type="entry name" value="CBM6"/>
</dbReference>
<dbReference type="EMBL" id="JAEVLS010000002">
    <property type="protein sequence ID" value="MBM0105003.1"/>
    <property type="molecule type" value="Genomic_DNA"/>
</dbReference>
<gene>
    <name evidence="8" type="ORF">JM946_09590</name>
</gene>
<name>A0ABS1WVL2_9GAMM</name>
<evidence type="ECO:0000256" key="6">
    <source>
        <dbReference type="RuleBase" id="RU361192"/>
    </source>
</evidence>
<dbReference type="InterPro" id="IPR008979">
    <property type="entry name" value="Galactose-bd-like_sf"/>
</dbReference>
<dbReference type="Gene3D" id="3.20.20.80">
    <property type="entry name" value="Glycosidases"/>
    <property type="match status" value="1"/>
</dbReference>
<dbReference type="InterPro" id="IPR011683">
    <property type="entry name" value="Glyco_hydro_53"/>
</dbReference>
<keyword evidence="5 6" id="KW-0326">Glycosidase</keyword>
<comment type="caution">
    <text evidence="8">The sequence shown here is derived from an EMBL/GenBank/DDBJ whole genome shotgun (WGS) entry which is preliminary data.</text>
</comment>
<dbReference type="EC" id="3.2.1.89" evidence="3 6"/>
<comment type="catalytic activity">
    <reaction evidence="1 6">
        <text>The enzyme specifically hydrolyzes (1-&gt;4)-beta-D-galactosidic linkages in type I arabinogalactans.</text>
        <dbReference type="EC" id="3.2.1.89"/>
    </reaction>
</comment>
<evidence type="ECO:0000256" key="4">
    <source>
        <dbReference type="ARBA" id="ARBA00022801"/>
    </source>
</evidence>
<keyword evidence="6" id="KW-0732">Signal</keyword>
<sequence>MSTLVAVSAALWGTVASAQAVTIQENTAGFCSVQGSVDSNHSGFTGSGFANADNAVGAGVDWSVNVSASGVYQLQWRYANSASDRPGSVRINGVNATTVGFPSTGAWNSWTVVNTTVNLNAGGNRIRLEATTSAGLANVDSLTVTGGGTVQADSCGSGGVFRPSYILGADISWTHEQESIGRRYSDNGQFKSIERILVDHGFNYIRIRTFVCPQCPGGYLDNLYSGAGPTENWNDTAHTISLARRVKTCGMGVFLSFHLSDTWASIGHQYRPSQWQGMSDSQIRTASYNYSKGVLDQMVAAGVKPDMVQCGNENNTHISGYSYNNWAGFSGVMNSCLRAVRDTDPNIITVVHHGRPRPDGDFPNWLNRMFASNPPIDADVVCGSTYGTTNNGADWRDMFTSVITNWRKPVMSCEYTNVRRDLVNSTIRNMPNNMGWGTFIWEPTAWGDTKPFNFSNNVYSTNADMDQYARIAREAGLPVPSKPASQLAGTTCQ</sequence>
<evidence type="ECO:0000256" key="5">
    <source>
        <dbReference type="ARBA" id="ARBA00023295"/>
    </source>
</evidence>
<evidence type="ECO:0000256" key="1">
    <source>
        <dbReference type="ARBA" id="ARBA00001695"/>
    </source>
</evidence>
<dbReference type="PANTHER" id="PTHR34983:SF1">
    <property type="entry name" value="ARABINOGALACTAN ENDO-BETA-1,4-GALACTANASE A"/>
    <property type="match status" value="1"/>
</dbReference>
<organism evidence="8 9">
    <name type="scientific">Steroidobacter gossypii</name>
    <dbReference type="NCBI Taxonomy" id="2805490"/>
    <lineage>
        <taxon>Bacteria</taxon>
        <taxon>Pseudomonadati</taxon>
        <taxon>Pseudomonadota</taxon>
        <taxon>Gammaproteobacteria</taxon>
        <taxon>Steroidobacterales</taxon>
        <taxon>Steroidobacteraceae</taxon>
        <taxon>Steroidobacter</taxon>
    </lineage>
</organism>
<dbReference type="Proteomes" id="UP000661077">
    <property type="component" value="Unassembled WGS sequence"/>
</dbReference>
<dbReference type="Pfam" id="PF03422">
    <property type="entry name" value="CBM_6"/>
    <property type="match status" value="1"/>
</dbReference>
<proteinExistence type="inferred from homology"/>
<feature type="signal peptide" evidence="6">
    <location>
        <begin position="1"/>
        <end position="20"/>
    </location>
</feature>
<dbReference type="PROSITE" id="PS51175">
    <property type="entry name" value="CBM6"/>
    <property type="match status" value="1"/>
</dbReference>
<keyword evidence="9" id="KW-1185">Reference proteome</keyword>
<dbReference type="SUPFAM" id="SSF51445">
    <property type="entry name" value="(Trans)glycosidases"/>
    <property type="match status" value="1"/>
</dbReference>
<comment type="similarity">
    <text evidence="2 6">Belongs to the glycosyl hydrolase 53 family.</text>
</comment>
<reference evidence="8 9" key="1">
    <citation type="journal article" date="2021" name="Int. J. Syst. Evol. Microbiol.">
        <title>Steroidobacter gossypii sp. nov., isolated from soil of cotton cropping field.</title>
        <authorList>
            <person name="Huang R."/>
            <person name="Yang S."/>
            <person name="Zhen C."/>
            <person name="Liu W."/>
        </authorList>
    </citation>
    <scope>NUCLEOTIDE SEQUENCE [LARGE SCALE GENOMIC DNA]</scope>
    <source>
        <strain evidence="8 9">S1-65</strain>
    </source>
</reference>
<evidence type="ECO:0000256" key="3">
    <source>
        <dbReference type="ARBA" id="ARBA00012556"/>
    </source>
</evidence>
<dbReference type="CDD" id="cd04082">
    <property type="entry name" value="CBM35_pectate_lyase-like"/>
    <property type="match status" value="1"/>
</dbReference>
<evidence type="ECO:0000313" key="9">
    <source>
        <dbReference type="Proteomes" id="UP000661077"/>
    </source>
</evidence>
<feature type="domain" description="CBM6" evidence="7">
    <location>
        <begin position="21"/>
        <end position="145"/>
    </location>
</feature>
<evidence type="ECO:0000313" key="8">
    <source>
        <dbReference type="EMBL" id="MBM0105003.1"/>
    </source>
</evidence>
<feature type="chain" id="PRO_5044958478" description="Arabinogalactan endo-beta-1,4-galactanase" evidence="6">
    <location>
        <begin position="21"/>
        <end position="493"/>
    </location>
</feature>
<evidence type="ECO:0000259" key="7">
    <source>
        <dbReference type="PROSITE" id="PS51175"/>
    </source>
</evidence>
<accession>A0ABS1WVL2</accession>
<dbReference type="SUPFAM" id="SSF49785">
    <property type="entry name" value="Galactose-binding domain-like"/>
    <property type="match status" value="1"/>
</dbReference>
<dbReference type="Gene3D" id="2.60.120.260">
    <property type="entry name" value="Galactose-binding domain-like"/>
    <property type="match status" value="1"/>
</dbReference>
<dbReference type="GO" id="GO:0016787">
    <property type="term" value="F:hydrolase activity"/>
    <property type="evidence" value="ECO:0007669"/>
    <property type="project" value="UniProtKB-KW"/>
</dbReference>
<dbReference type="Pfam" id="PF07745">
    <property type="entry name" value="Glyco_hydro_53"/>
    <property type="match status" value="1"/>
</dbReference>
<evidence type="ECO:0000256" key="2">
    <source>
        <dbReference type="ARBA" id="ARBA00010687"/>
    </source>
</evidence>
<keyword evidence="4 6" id="KW-0378">Hydrolase</keyword>